<name>A0A915AFY9_PARUN</name>
<evidence type="ECO:0000313" key="8">
    <source>
        <dbReference type="Proteomes" id="UP000887569"/>
    </source>
</evidence>
<dbReference type="InterPro" id="IPR007900">
    <property type="entry name" value="TAF4_C"/>
</dbReference>
<sequence length="539" mass="59921">FRCVLICCEDRFVLFHALNSRGFCIFLHSRYYSISAFEMGDGVQQSSGTPSGNGPRFRIVPGPMLGENSRSNVSRPALAVPMQSQPFGNQQSVRQEELNQGVTQHMVVGGAHIRQPVQCMMMNQGVSMGDMSGSTGAVSGAGPSAQCQQRPPSAAEQANMVSKCARFFKTLIHLSQQPDRSKGQQTAVRVTELVKQVIYGIMPPEAFTGRLQMALRSQAQPHLLPFLQKTLPALRAAMQKGEVVIDGIEPPQAQPPVEMQHSPQWDATQHRTTNEPIAYMPQGGTPQQMLLGSQTPQMKVEGDESSQADASETMTSDSDVRTLSSSYVPYRVLNVDVLARKIQRAMPDGGQPAEDVLTMISQAAENRLCVVLARLSVIAEHRLEQLRNHPMYQVVDDTRRQLRFLEELDRREHERRENREKEALIRLSKSKSKDKDTLVEKAKQLQRADQEAARNRDANAAAIAALGGVKSQKRSWADANNPFEQPVSMGLSAPMHRPRTKRVTMRDLQFVLAEDPLTQSSKLRLRLSLFNTPMEVHPA</sequence>
<dbReference type="Proteomes" id="UP000887569">
    <property type="component" value="Unplaced"/>
</dbReference>
<feature type="domain" description="TAFH" evidence="7">
    <location>
        <begin position="158"/>
        <end position="257"/>
    </location>
</feature>
<dbReference type="Pfam" id="PF07531">
    <property type="entry name" value="TAFH"/>
    <property type="match status" value="1"/>
</dbReference>
<proteinExistence type="inferred from homology"/>
<evidence type="ECO:0000256" key="1">
    <source>
        <dbReference type="ARBA" id="ARBA00004123"/>
    </source>
</evidence>
<dbReference type="Gene3D" id="1.20.120.1110">
    <property type="entry name" value="TAFH/NHR1 domain"/>
    <property type="match status" value="1"/>
</dbReference>
<dbReference type="GO" id="GO:0006367">
    <property type="term" value="P:transcription initiation at RNA polymerase II promoter"/>
    <property type="evidence" value="ECO:0007669"/>
    <property type="project" value="TreeGrafter"/>
</dbReference>
<dbReference type="AlphaFoldDB" id="A0A915AFY9"/>
<evidence type="ECO:0000256" key="2">
    <source>
        <dbReference type="ARBA" id="ARBA00006178"/>
    </source>
</evidence>
<organism evidence="8 9">
    <name type="scientific">Parascaris univalens</name>
    <name type="common">Nematode worm</name>
    <dbReference type="NCBI Taxonomy" id="6257"/>
    <lineage>
        <taxon>Eukaryota</taxon>
        <taxon>Metazoa</taxon>
        <taxon>Ecdysozoa</taxon>
        <taxon>Nematoda</taxon>
        <taxon>Chromadorea</taxon>
        <taxon>Rhabditida</taxon>
        <taxon>Spirurina</taxon>
        <taxon>Ascaridomorpha</taxon>
        <taxon>Ascaridoidea</taxon>
        <taxon>Ascarididae</taxon>
        <taxon>Parascaris</taxon>
    </lineage>
</organism>
<dbReference type="GO" id="GO:0016251">
    <property type="term" value="F:RNA polymerase II general transcription initiation factor activity"/>
    <property type="evidence" value="ECO:0007669"/>
    <property type="project" value="TreeGrafter"/>
</dbReference>
<feature type="region of interest" description="Disordered" evidence="6">
    <location>
        <begin position="293"/>
        <end position="320"/>
    </location>
</feature>
<comment type="subcellular location">
    <subcellularLocation>
        <location evidence="1">Nucleus</location>
    </subcellularLocation>
</comment>
<dbReference type="SMART" id="SM00549">
    <property type="entry name" value="TAFH"/>
    <property type="match status" value="1"/>
</dbReference>
<reference evidence="9" key="1">
    <citation type="submission" date="2022-11" db="UniProtKB">
        <authorList>
            <consortium name="WormBaseParasite"/>
        </authorList>
    </citation>
    <scope>IDENTIFICATION</scope>
</reference>
<dbReference type="PANTHER" id="PTHR15138:SF14">
    <property type="entry name" value="TRANSCRIPTION INITIATION FACTOR TFIID SUBUNIT 4"/>
    <property type="match status" value="1"/>
</dbReference>
<keyword evidence="4" id="KW-0804">Transcription</keyword>
<accession>A0A915AFY9</accession>
<dbReference type="WBParaSite" id="PgR005X_g043_t01">
    <property type="protein sequence ID" value="PgR005X_g043_t01"/>
    <property type="gene ID" value="PgR005X_g043"/>
</dbReference>
<dbReference type="Pfam" id="PF05236">
    <property type="entry name" value="TAF4"/>
    <property type="match status" value="1"/>
</dbReference>
<comment type="similarity">
    <text evidence="2">Belongs to the TAF4 family.</text>
</comment>
<evidence type="ECO:0000256" key="4">
    <source>
        <dbReference type="ARBA" id="ARBA00023163"/>
    </source>
</evidence>
<dbReference type="SUPFAM" id="SSF158553">
    <property type="entry name" value="TAFH domain-like"/>
    <property type="match status" value="1"/>
</dbReference>
<dbReference type="PANTHER" id="PTHR15138">
    <property type="entry name" value="TRANSCRIPTION INITIATION FACTOR TFIID SUBUNIT 4"/>
    <property type="match status" value="1"/>
</dbReference>
<keyword evidence="5" id="KW-0539">Nucleus</keyword>
<dbReference type="GO" id="GO:0005669">
    <property type="term" value="C:transcription factor TFIID complex"/>
    <property type="evidence" value="ECO:0007669"/>
    <property type="project" value="InterPro"/>
</dbReference>
<evidence type="ECO:0000256" key="5">
    <source>
        <dbReference type="ARBA" id="ARBA00023242"/>
    </source>
</evidence>
<evidence type="ECO:0000259" key="7">
    <source>
        <dbReference type="PROSITE" id="PS51119"/>
    </source>
</evidence>
<evidence type="ECO:0000256" key="6">
    <source>
        <dbReference type="SAM" id="MobiDB-lite"/>
    </source>
</evidence>
<keyword evidence="3" id="KW-0805">Transcription regulation</keyword>
<dbReference type="CDD" id="cd08045">
    <property type="entry name" value="HFD_TAF4"/>
    <property type="match status" value="1"/>
</dbReference>
<dbReference type="InterPro" id="IPR003894">
    <property type="entry name" value="TAFH_NHR1"/>
</dbReference>
<evidence type="ECO:0000313" key="9">
    <source>
        <dbReference type="WBParaSite" id="PgR005X_g043_t01"/>
    </source>
</evidence>
<dbReference type="InterPro" id="IPR037249">
    <property type="entry name" value="TAFH/NHR1_dom_sf"/>
</dbReference>
<protein>
    <submittedName>
        <fullName evidence="9">TAFH domain-containing protein</fullName>
    </submittedName>
</protein>
<dbReference type="InterPro" id="IPR045144">
    <property type="entry name" value="TAF4"/>
</dbReference>
<dbReference type="PROSITE" id="PS51119">
    <property type="entry name" value="TAFH"/>
    <property type="match status" value="1"/>
</dbReference>
<evidence type="ECO:0000256" key="3">
    <source>
        <dbReference type="ARBA" id="ARBA00023015"/>
    </source>
</evidence>
<dbReference type="GO" id="GO:0003677">
    <property type="term" value="F:DNA binding"/>
    <property type="evidence" value="ECO:0007669"/>
    <property type="project" value="TreeGrafter"/>
</dbReference>
<feature type="compositionally biased region" description="Polar residues" evidence="6">
    <location>
        <begin position="305"/>
        <end position="320"/>
    </location>
</feature>
<keyword evidence="8" id="KW-1185">Reference proteome</keyword>